<reference evidence="2" key="1">
    <citation type="journal article" date="2019" name="Int. J. Syst. Evol. Microbiol.">
        <title>The Global Catalogue of Microorganisms (GCM) 10K type strain sequencing project: providing services to taxonomists for standard genome sequencing and annotation.</title>
        <authorList>
            <consortium name="The Broad Institute Genomics Platform"/>
            <consortium name="The Broad Institute Genome Sequencing Center for Infectious Disease"/>
            <person name="Wu L."/>
            <person name="Ma J."/>
        </authorList>
    </citation>
    <scope>NUCLEOTIDE SEQUENCE [LARGE SCALE GENOMIC DNA]</scope>
    <source>
        <strain evidence="2">CCUG 54939</strain>
    </source>
</reference>
<dbReference type="EMBL" id="JBHSAF010000001">
    <property type="protein sequence ID" value="MFC3912169.1"/>
    <property type="molecule type" value="Genomic_DNA"/>
</dbReference>
<dbReference type="Proteomes" id="UP001595692">
    <property type="component" value="Unassembled WGS sequence"/>
</dbReference>
<organism evidence="1 2">
    <name type="scientific">Pseudaeromonas sharmana</name>
    <dbReference type="NCBI Taxonomy" id="328412"/>
    <lineage>
        <taxon>Bacteria</taxon>
        <taxon>Pseudomonadati</taxon>
        <taxon>Pseudomonadota</taxon>
        <taxon>Gammaproteobacteria</taxon>
        <taxon>Aeromonadales</taxon>
        <taxon>Aeromonadaceae</taxon>
        <taxon>Pseudaeromonas</taxon>
    </lineage>
</organism>
<comment type="caution">
    <text evidence="1">The sequence shown here is derived from an EMBL/GenBank/DDBJ whole genome shotgun (WGS) entry which is preliminary data.</text>
</comment>
<protein>
    <submittedName>
        <fullName evidence="1">Uncharacterized protein</fullName>
    </submittedName>
</protein>
<proteinExistence type="predicted"/>
<sequence>MSESVNGLSALSRDIAVQFRQCHDIEGALALVGLLEQVVALLPGLTVAQQQQAAALMRNALACQERKDWLALADDLTVEWQVFFASLPAPEPASR</sequence>
<name>A0ABV8CJW0_9GAMM</name>
<evidence type="ECO:0000313" key="2">
    <source>
        <dbReference type="Proteomes" id="UP001595692"/>
    </source>
</evidence>
<keyword evidence="2" id="KW-1185">Reference proteome</keyword>
<accession>A0ABV8CJW0</accession>
<gene>
    <name evidence="1" type="ORF">ACFOSS_01665</name>
</gene>
<dbReference type="RefSeq" id="WP_377150241.1">
    <property type="nucleotide sequence ID" value="NZ_JBHSAF010000001.1"/>
</dbReference>
<evidence type="ECO:0000313" key="1">
    <source>
        <dbReference type="EMBL" id="MFC3912169.1"/>
    </source>
</evidence>